<dbReference type="PANTHER" id="PTHR11176">
    <property type="entry name" value="BOULE-RELATED"/>
    <property type="match status" value="1"/>
</dbReference>
<feature type="compositionally biased region" description="Gly residues" evidence="3">
    <location>
        <begin position="134"/>
        <end position="145"/>
    </location>
</feature>
<dbReference type="InterPro" id="IPR012677">
    <property type="entry name" value="Nucleotide-bd_a/b_plait_sf"/>
</dbReference>
<dbReference type="SMART" id="SM00360">
    <property type="entry name" value="RRM"/>
    <property type="match status" value="1"/>
</dbReference>
<accession>B8A0M8</accession>
<dbReference type="ExpressionAtlas" id="B8A0M8">
    <property type="expression patterns" value="baseline and differential"/>
</dbReference>
<protein>
    <recommendedName>
        <fullName evidence="4">RRM domain-containing protein</fullName>
    </recommendedName>
</protein>
<reference evidence="5" key="1">
    <citation type="journal article" date="2009" name="PLoS Genet.">
        <title>Sequencing, mapping, and analysis of 27,455 maize full-length cDNAs.</title>
        <authorList>
            <person name="Soderlund C."/>
            <person name="Descour A."/>
            <person name="Kudrna D."/>
            <person name="Bomhoff M."/>
            <person name="Boyd L."/>
            <person name="Currie J."/>
            <person name="Angelova A."/>
            <person name="Collura K."/>
            <person name="Wissotski M."/>
            <person name="Ashley E."/>
            <person name="Morrow D."/>
            <person name="Fernandes J."/>
            <person name="Walbot V."/>
            <person name="Yu Y."/>
        </authorList>
    </citation>
    <scope>NUCLEOTIDE SEQUENCE</scope>
    <source>
        <strain evidence="5">B73</strain>
    </source>
</reference>
<proteinExistence type="evidence at transcript level"/>
<feature type="compositionally biased region" description="Gly residues" evidence="3">
    <location>
        <begin position="19"/>
        <end position="32"/>
    </location>
</feature>
<feature type="region of interest" description="Disordered" evidence="3">
    <location>
        <begin position="1"/>
        <end position="36"/>
    </location>
</feature>
<dbReference type="SUPFAM" id="SSF54928">
    <property type="entry name" value="RNA-binding domain, RBD"/>
    <property type="match status" value="1"/>
</dbReference>
<dbReference type="InterPro" id="IPR000504">
    <property type="entry name" value="RRM_dom"/>
</dbReference>
<dbReference type="Pfam" id="PF00076">
    <property type="entry name" value="RRM_1"/>
    <property type="match status" value="1"/>
</dbReference>
<dbReference type="InterPro" id="IPR035979">
    <property type="entry name" value="RBD_domain_sf"/>
</dbReference>
<keyword evidence="1 2" id="KW-0694">RNA-binding</keyword>
<organism evidence="5">
    <name type="scientific">Zea mays</name>
    <name type="common">Maize</name>
    <dbReference type="NCBI Taxonomy" id="4577"/>
    <lineage>
        <taxon>Eukaryota</taxon>
        <taxon>Viridiplantae</taxon>
        <taxon>Streptophyta</taxon>
        <taxon>Embryophyta</taxon>
        <taxon>Tracheophyta</taxon>
        <taxon>Spermatophyta</taxon>
        <taxon>Magnoliopsida</taxon>
        <taxon>Liliopsida</taxon>
        <taxon>Poales</taxon>
        <taxon>Poaceae</taxon>
        <taxon>PACMAD clade</taxon>
        <taxon>Panicoideae</taxon>
        <taxon>Andropogonodae</taxon>
        <taxon>Andropogoneae</taxon>
        <taxon>Tripsacinae</taxon>
        <taxon>Zea</taxon>
    </lineage>
</organism>
<dbReference type="EMBL" id="BT055120">
    <property type="protein sequence ID" value="ACL53727.1"/>
    <property type="molecule type" value="mRNA"/>
</dbReference>
<evidence type="ECO:0000256" key="1">
    <source>
        <dbReference type="ARBA" id="ARBA00022884"/>
    </source>
</evidence>
<evidence type="ECO:0000256" key="3">
    <source>
        <dbReference type="SAM" id="MobiDB-lite"/>
    </source>
</evidence>
<sequence length="321" mass="33936">MATSSSFSGPGGSPAHASPGGGGGGGGGGGVGSYHHHRSRFGDTTLTKVFVGGLAWETPSEGLRQHFDVYGEILEAVVITDRETGRSKGYGFVIFRDPDAAARAVQNPNPVIAGRRANCNIAAFGPPRAAQPRGRGGGGGGGGRGPHVPDQPPQGSPSPYRVPSQMTPPHQAATLFYNPQFGYWYPPDYPYQQALYNSQVLQHYYPQMYGPASPSGPAYQYMGYMPGGPSPRTGFSPMQQPMRQPFFQQPTTQMDGSFPSVPSLPPNFRLQLPPRAVSRESDDASAGSQSAQPVSSTPATVTNNEEDSRPVVSDSDPNTPN</sequence>
<name>B8A0M8_MAIZE</name>
<dbReference type="FunFam" id="3.30.70.330:FF:001311">
    <property type="entry name" value="Putative RNA-binding protein ARP1"/>
    <property type="match status" value="1"/>
</dbReference>
<dbReference type="Gene3D" id="3.30.70.330">
    <property type="match status" value="1"/>
</dbReference>
<dbReference type="GO" id="GO:0003723">
    <property type="term" value="F:RNA binding"/>
    <property type="evidence" value="ECO:0007669"/>
    <property type="project" value="UniProtKB-UniRule"/>
</dbReference>
<feature type="compositionally biased region" description="Low complexity" evidence="3">
    <location>
        <begin position="1"/>
        <end position="18"/>
    </location>
</feature>
<dbReference type="PROSITE" id="PS50102">
    <property type="entry name" value="RRM"/>
    <property type="match status" value="1"/>
</dbReference>
<dbReference type="PANTHER" id="PTHR11176:SF23">
    <property type="entry name" value="RNA-BINDING (RRM_RBD_RNP MOTIFS) FAMILY PROTEIN"/>
    <property type="match status" value="1"/>
</dbReference>
<evidence type="ECO:0000259" key="4">
    <source>
        <dbReference type="PROSITE" id="PS50102"/>
    </source>
</evidence>
<evidence type="ECO:0000313" key="5">
    <source>
        <dbReference type="EMBL" id="ACL53727.1"/>
    </source>
</evidence>
<feature type="region of interest" description="Disordered" evidence="3">
    <location>
        <begin position="248"/>
        <end position="321"/>
    </location>
</feature>
<feature type="compositionally biased region" description="Low complexity" evidence="3">
    <location>
        <begin position="124"/>
        <end position="133"/>
    </location>
</feature>
<dbReference type="AlphaFoldDB" id="B8A0M8"/>
<feature type="compositionally biased region" description="Polar residues" evidence="3">
    <location>
        <begin position="293"/>
        <end position="303"/>
    </location>
</feature>
<feature type="region of interest" description="Disordered" evidence="3">
    <location>
        <begin position="124"/>
        <end position="167"/>
    </location>
</feature>
<feature type="domain" description="RRM" evidence="4">
    <location>
        <begin position="47"/>
        <end position="124"/>
    </location>
</feature>
<evidence type="ECO:0000256" key="2">
    <source>
        <dbReference type="PROSITE-ProRule" id="PRU00176"/>
    </source>
</evidence>